<accession>A0A1D2AIN3</accession>
<reference evidence="2" key="1">
    <citation type="submission" date="2016-07" db="EMBL/GenBank/DDBJ databases">
        <title>Salivary Glands transcriptome analysis on engorged females of Ornithodoros brasiliensis (Acari:Argasidae).</title>
        <authorList>
            <person name="Simons S.M."/>
            <person name="Carvalho E."/>
            <person name="Junqueira-de-Azevedo I."/>
            <person name="Ho P.L."/>
            <person name="Giovanni D."/>
            <person name="Mendonca R."/>
            <person name="Onofrio V."/>
            <person name="Landulfo G."/>
            <person name="Ramirez D."/>
            <person name="Barros-Battesti D."/>
        </authorList>
    </citation>
    <scope>NUCLEOTIDE SEQUENCE</scope>
    <source>
        <strain evidence="2">Female</strain>
        <tissue evidence="2">Salivary gland</tissue>
    </source>
</reference>
<dbReference type="EMBL" id="GETE01000532">
    <property type="protein sequence ID" value="JAT79059.1"/>
    <property type="molecule type" value="Transcribed_RNA"/>
</dbReference>
<name>A0A1D2AIN3_ORNBR</name>
<evidence type="ECO:0000256" key="1">
    <source>
        <dbReference type="SAM" id="MobiDB-lite"/>
    </source>
</evidence>
<feature type="region of interest" description="Disordered" evidence="1">
    <location>
        <begin position="27"/>
        <end position="92"/>
    </location>
</feature>
<proteinExistence type="predicted"/>
<dbReference type="AlphaFoldDB" id="A0A1D2AIN3"/>
<evidence type="ECO:0000313" key="2">
    <source>
        <dbReference type="EMBL" id="JAT79059.1"/>
    </source>
</evidence>
<protein>
    <submittedName>
        <fullName evidence="2">Uncharacterized protein</fullName>
    </submittedName>
</protein>
<feature type="compositionally biased region" description="Basic and acidic residues" evidence="1">
    <location>
        <begin position="79"/>
        <end position="92"/>
    </location>
</feature>
<sequence length="92" mass="9612">EHGDGSVLKSVPRRCLKLVKKVGPCERRLRGGVPGSGAPSISQSIGDAPSPRKNPGSAADAATSAGRSLGKNYTSPEQENLKNTELCDKKLQ</sequence>
<feature type="non-terminal residue" evidence="2">
    <location>
        <position position="1"/>
    </location>
</feature>
<organism evidence="2">
    <name type="scientific">Ornithodoros brasiliensis</name>
    <name type="common">Mouro tick</name>
    <dbReference type="NCBI Taxonomy" id="888526"/>
    <lineage>
        <taxon>Eukaryota</taxon>
        <taxon>Metazoa</taxon>
        <taxon>Ecdysozoa</taxon>
        <taxon>Arthropoda</taxon>
        <taxon>Chelicerata</taxon>
        <taxon>Arachnida</taxon>
        <taxon>Acari</taxon>
        <taxon>Parasitiformes</taxon>
        <taxon>Ixodida</taxon>
        <taxon>Ixodoidea</taxon>
        <taxon>Argasidae</taxon>
        <taxon>Ornithodorinae</taxon>
        <taxon>Ornithodoros</taxon>
    </lineage>
</organism>